<protein>
    <recommendedName>
        <fullName evidence="1">HTH three-helical bundle domain-containing protein</fullName>
    </recommendedName>
</protein>
<accession>A0AAV6NEU2</accession>
<dbReference type="InterPro" id="IPR057523">
    <property type="entry name" value="HTH_74"/>
</dbReference>
<evidence type="ECO:0000313" key="2">
    <source>
        <dbReference type="EMBL" id="KAG6595668.1"/>
    </source>
</evidence>
<reference evidence="2 3" key="1">
    <citation type="journal article" date="2021" name="Hortic Res">
        <title>The domestication of Cucurbita argyrosperma as revealed by the genome of its wild relative.</title>
        <authorList>
            <person name="Barrera-Redondo J."/>
            <person name="Sanchez-de la Vega G."/>
            <person name="Aguirre-Liguori J.A."/>
            <person name="Castellanos-Morales G."/>
            <person name="Gutierrez-Guerrero Y.T."/>
            <person name="Aguirre-Dugua X."/>
            <person name="Aguirre-Planter E."/>
            <person name="Tenaillon M.I."/>
            <person name="Lira-Saade R."/>
            <person name="Eguiarte L.E."/>
        </authorList>
    </citation>
    <scope>NUCLEOTIDE SEQUENCE [LARGE SCALE GENOMIC DNA]</scope>
    <source>
        <strain evidence="2">JBR-2021</strain>
    </source>
</reference>
<keyword evidence="3" id="KW-1185">Reference proteome</keyword>
<proteinExistence type="predicted"/>
<dbReference type="Proteomes" id="UP000685013">
    <property type="component" value="Chromosome 7"/>
</dbReference>
<dbReference type="EMBL" id="JAGKQH010000007">
    <property type="protein sequence ID" value="KAG6595668.1"/>
    <property type="molecule type" value="Genomic_DNA"/>
</dbReference>
<dbReference type="AlphaFoldDB" id="A0AAV6NEU2"/>
<dbReference type="PANTHER" id="PTHR34799">
    <property type="entry name" value="OS07G0656300 PROTEIN"/>
    <property type="match status" value="1"/>
</dbReference>
<feature type="non-terminal residue" evidence="2">
    <location>
        <position position="1"/>
    </location>
</feature>
<sequence>MAEFPCSLERTVASALLLLSTSPPPPPSPPVSVCQDEWLSEEDTIGGSFLREITVLYDYSKSCSSVLTRSDESSETRAEEPLLFSTPAYRDDLKLHVVRKSRSKLIRISENRNLTSTDDVTLSSGSVSSESSCLSSSSSVVTSAPIHRLVTRAEKKLEMIRHVWRKRHVATAHMRRRAEAILSYLSGGCSSEVKIRQVLGDSPDTSKALRILLKLEEIKRSGTVFDLPKPSRNEAKSMDPWQPFLASPMVKVRLKKLFKN</sequence>
<evidence type="ECO:0000259" key="1">
    <source>
        <dbReference type="Pfam" id="PF25370"/>
    </source>
</evidence>
<evidence type="ECO:0000313" key="3">
    <source>
        <dbReference type="Proteomes" id="UP000685013"/>
    </source>
</evidence>
<feature type="domain" description="HTH three-helical bundle" evidence="1">
    <location>
        <begin position="171"/>
        <end position="211"/>
    </location>
</feature>
<dbReference type="PANTHER" id="PTHR34799:SF2">
    <property type="entry name" value="OS07G0656300 PROTEIN"/>
    <property type="match status" value="1"/>
</dbReference>
<comment type="caution">
    <text evidence="2">The sequence shown here is derived from an EMBL/GenBank/DDBJ whole genome shotgun (WGS) entry which is preliminary data.</text>
</comment>
<gene>
    <name evidence="2" type="ORF">SDJN03_12221</name>
</gene>
<name>A0AAV6NEU2_9ROSI</name>
<organism evidence="2 3">
    <name type="scientific">Cucurbita argyrosperma subsp. sororia</name>
    <dbReference type="NCBI Taxonomy" id="37648"/>
    <lineage>
        <taxon>Eukaryota</taxon>
        <taxon>Viridiplantae</taxon>
        <taxon>Streptophyta</taxon>
        <taxon>Embryophyta</taxon>
        <taxon>Tracheophyta</taxon>
        <taxon>Spermatophyta</taxon>
        <taxon>Magnoliopsida</taxon>
        <taxon>eudicotyledons</taxon>
        <taxon>Gunneridae</taxon>
        <taxon>Pentapetalae</taxon>
        <taxon>rosids</taxon>
        <taxon>fabids</taxon>
        <taxon>Cucurbitales</taxon>
        <taxon>Cucurbitaceae</taxon>
        <taxon>Cucurbiteae</taxon>
        <taxon>Cucurbita</taxon>
    </lineage>
</organism>
<dbReference type="Pfam" id="PF25370">
    <property type="entry name" value="HTH_74"/>
    <property type="match status" value="1"/>
</dbReference>